<evidence type="ECO:0000313" key="7">
    <source>
        <dbReference type="Proteomes" id="UP001329915"/>
    </source>
</evidence>
<sequence>MICGIDLGSRNVKVVLTDEEGLIKQTQVYDTMDFYRNYGKKETDQLRIDFQGLGLPAANTLVSTGYGRLTVSVAGGVAIPELKAHILGAVFQTGETDFTLLDLGGQDSKIIKVDNGKMVDFSTNDKCAASSGRYLENMAEVLGIGLDELSRHYQEPVELSSTCAVFGESELIGKIIEGYDISRLAAGINYTIFKRVRPMLSKLLSDKVIFTGGVAKNTALQEIIRRELSIDVVVPERPQLNGAIGCCVHGLESILSKEEC</sequence>
<dbReference type="GO" id="GO:0051536">
    <property type="term" value="F:iron-sulfur cluster binding"/>
    <property type="evidence" value="ECO:0007669"/>
    <property type="project" value="UniProtKB-KW"/>
</dbReference>
<proteinExistence type="predicted"/>
<gene>
    <name evidence="6" type="ORF">MFMK1_001009</name>
</gene>
<protein>
    <submittedName>
        <fullName evidence="6">Acyl-CoA dehydratase activase</fullName>
    </submittedName>
</protein>
<comment type="cofactor">
    <cofactor evidence="1">
        <name>[4Fe-4S] cluster</name>
        <dbReference type="ChEBI" id="CHEBI:49883"/>
    </cofactor>
</comment>
<keyword evidence="3" id="KW-0408">Iron</keyword>
<organism evidence="6 7">
    <name type="scientific">Metallumcola ferriviriculae</name>
    <dbReference type="NCBI Taxonomy" id="3039180"/>
    <lineage>
        <taxon>Bacteria</taxon>
        <taxon>Bacillati</taxon>
        <taxon>Bacillota</taxon>
        <taxon>Clostridia</taxon>
        <taxon>Neomoorellales</taxon>
        <taxon>Desulfitibacteraceae</taxon>
        <taxon>Metallumcola</taxon>
    </lineage>
</organism>
<evidence type="ECO:0000259" key="5">
    <source>
        <dbReference type="Pfam" id="PF01869"/>
    </source>
</evidence>
<reference evidence="6 7" key="1">
    <citation type="submission" date="2023-04" db="EMBL/GenBank/DDBJ databases">
        <authorList>
            <person name="Hsu D."/>
        </authorList>
    </citation>
    <scope>NUCLEOTIDE SEQUENCE [LARGE SCALE GENOMIC DNA]</scope>
    <source>
        <strain evidence="6 7">MK1</strain>
    </source>
</reference>
<evidence type="ECO:0000256" key="3">
    <source>
        <dbReference type="ARBA" id="ARBA00023004"/>
    </source>
</evidence>
<keyword evidence="7" id="KW-1185">Reference proteome</keyword>
<dbReference type="EMBL" id="CP121694">
    <property type="protein sequence ID" value="WRO21213.1"/>
    <property type="molecule type" value="Genomic_DNA"/>
</dbReference>
<accession>A0AAU0UKT7</accession>
<dbReference type="Proteomes" id="UP001329915">
    <property type="component" value="Chromosome"/>
</dbReference>
<dbReference type="InterPro" id="IPR051805">
    <property type="entry name" value="Dehydratase_Activator_Redct"/>
</dbReference>
<dbReference type="PANTHER" id="PTHR32329">
    <property type="entry name" value="BIFUNCTIONAL PROTEIN [INCLUDES 2-HYDROXYACYL-COA DEHYDRATASE (N-TER) AND ITS ACTIVATOR DOMAIN (C_TERM)-RELATED"/>
    <property type="match status" value="1"/>
</dbReference>
<evidence type="ECO:0000256" key="2">
    <source>
        <dbReference type="ARBA" id="ARBA00022723"/>
    </source>
</evidence>
<dbReference type="Pfam" id="PF01869">
    <property type="entry name" value="BcrAD_BadFG"/>
    <property type="match status" value="1"/>
</dbReference>
<dbReference type="KEGG" id="dbc:MFMK1_001009"/>
<dbReference type="PANTHER" id="PTHR32329:SF5">
    <property type="entry name" value="ACTIVATOR OF 2-HYDROXYACYL-COA DEHYDRATASE"/>
    <property type="match status" value="1"/>
</dbReference>
<dbReference type="RefSeq" id="WP_366924067.1">
    <property type="nucleotide sequence ID" value="NZ_CP121694.1"/>
</dbReference>
<dbReference type="InterPro" id="IPR008275">
    <property type="entry name" value="CoA_E_activase_dom"/>
</dbReference>
<dbReference type="Gene3D" id="3.30.420.40">
    <property type="match status" value="2"/>
</dbReference>
<keyword evidence="4" id="KW-0411">Iron-sulfur</keyword>
<dbReference type="NCBIfam" id="TIGR00241">
    <property type="entry name" value="CoA_E_activ"/>
    <property type="match status" value="1"/>
</dbReference>
<feature type="domain" description="ATPase BadF/BadG/BcrA/BcrD type" evidence="5">
    <location>
        <begin position="4"/>
        <end position="246"/>
    </location>
</feature>
<evidence type="ECO:0000256" key="4">
    <source>
        <dbReference type="ARBA" id="ARBA00023014"/>
    </source>
</evidence>
<dbReference type="CDD" id="cd24109">
    <property type="entry name" value="ASKHA_NBD_YjiL-like"/>
    <property type="match status" value="1"/>
</dbReference>
<dbReference type="InterPro" id="IPR002731">
    <property type="entry name" value="ATPase_BadF"/>
</dbReference>
<dbReference type="GO" id="GO:0046872">
    <property type="term" value="F:metal ion binding"/>
    <property type="evidence" value="ECO:0007669"/>
    <property type="project" value="UniProtKB-KW"/>
</dbReference>
<dbReference type="SUPFAM" id="SSF53067">
    <property type="entry name" value="Actin-like ATPase domain"/>
    <property type="match status" value="1"/>
</dbReference>
<dbReference type="AlphaFoldDB" id="A0AAU0UKT7"/>
<name>A0AAU0UKT7_9FIRM</name>
<evidence type="ECO:0000256" key="1">
    <source>
        <dbReference type="ARBA" id="ARBA00001966"/>
    </source>
</evidence>
<dbReference type="InterPro" id="IPR043129">
    <property type="entry name" value="ATPase_NBD"/>
</dbReference>
<evidence type="ECO:0000313" key="6">
    <source>
        <dbReference type="EMBL" id="WRO21213.1"/>
    </source>
</evidence>
<keyword evidence="2" id="KW-0479">Metal-binding</keyword>